<comment type="caution">
    <text evidence="2">The sequence shown here is derived from an EMBL/GenBank/DDBJ whole genome shotgun (WGS) entry which is preliminary data.</text>
</comment>
<dbReference type="Proteomes" id="UP000474296">
    <property type="component" value="Unassembled WGS sequence"/>
</dbReference>
<feature type="signal peptide" evidence="1">
    <location>
        <begin position="1"/>
        <end position="19"/>
    </location>
</feature>
<protein>
    <recommendedName>
        <fullName evidence="4">TonB C-terminal domain-containing protein</fullName>
    </recommendedName>
</protein>
<evidence type="ECO:0000313" key="3">
    <source>
        <dbReference type="Proteomes" id="UP000474296"/>
    </source>
</evidence>
<organism evidence="2 3">
    <name type="scientific">Spongiivirga citrea</name>
    <dbReference type="NCBI Taxonomy" id="1481457"/>
    <lineage>
        <taxon>Bacteria</taxon>
        <taxon>Pseudomonadati</taxon>
        <taxon>Bacteroidota</taxon>
        <taxon>Flavobacteriia</taxon>
        <taxon>Flavobacteriales</taxon>
        <taxon>Flavobacteriaceae</taxon>
        <taxon>Spongiivirga</taxon>
    </lineage>
</organism>
<gene>
    <name evidence="2" type="ORF">GWK10_07725</name>
</gene>
<dbReference type="RefSeq" id="WP_164031218.1">
    <property type="nucleotide sequence ID" value="NZ_JAABOQ010000003.1"/>
</dbReference>
<evidence type="ECO:0008006" key="4">
    <source>
        <dbReference type="Google" id="ProtNLM"/>
    </source>
</evidence>
<keyword evidence="1" id="KW-0732">Signal</keyword>
<evidence type="ECO:0000313" key="2">
    <source>
        <dbReference type="EMBL" id="NER17094.1"/>
    </source>
</evidence>
<name>A0A6M0CM37_9FLAO</name>
<accession>A0A6M0CM37</accession>
<keyword evidence="3" id="KW-1185">Reference proteome</keyword>
<proteinExistence type="predicted"/>
<dbReference type="EMBL" id="JAABOQ010000003">
    <property type="protein sequence ID" value="NER17094.1"/>
    <property type="molecule type" value="Genomic_DNA"/>
</dbReference>
<feature type="chain" id="PRO_5026802559" description="TonB C-terminal domain-containing protein" evidence="1">
    <location>
        <begin position="20"/>
        <end position="108"/>
    </location>
</feature>
<evidence type="ECO:0000256" key="1">
    <source>
        <dbReference type="SAM" id="SignalP"/>
    </source>
</evidence>
<sequence length="108" mass="12218">MKRVALLLSVLAFSVNAFGASIPAEVPVKVLQNQIVRLLDEPSMTIYKETKVQLKFMVTKNGKLDVVSSKSENEKLAEYVKKRLDDKNLAIYVENSKEVYSVVLRFIV</sequence>
<dbReference type="AlphaFoldDB" id="A0A6M0CM37"/>
<reference evidence="2 3" key="1">
    <citation type="submission" date="2020-01" db="EMBL/GenBank/DDBJ databases">
        <title>Spongiivirga citrea KCTC 32990T.</title>
        <authorList>
            <person name="Wang G."/>
        </authorList>
    </citation>
    <scope>NUCLEOTIDE SEQUENCE [LARGE SCALE GENOMIC DNA]</scope>
    <source>
        <strain evidence="2 3">KCTC 32990</strain>
    </source>
</reference>